<feature type="compositionally biased region" description="Basic residues" evidence="1">
    <location>
        <begin position="72"/>
        <end position="86"/>
    </location>
</feature>
<organism evidence="2 3">
    <name type="scientific">Gossypium stocksii</name>
    <dbReference type="NCBI Taxonomy" id="47602"/>
    <lineage>
        <taxon>Eukaryota</taxon>
        <taxon>Viridiplantae</taxon>
        <taxon>Streptophyta</taxon>
        <taxon>Embryophyta</taxon>
        <taxon>Tracheophyta</taxon>
        <taxon>Spermatophyta</taxon>
        <taxon>Magnoliopsida</taxon>
        <taxon>eudicotyledons</taxon>
        <taxon>Gunneridae</taxon>
        <taxon>Pentapetalae</taxon>
        <taxon>rosids</taxon>
        <taxon>malvids</taxon>
        <taxon>Malvales</taxon>
        <taxon>Malvaceae</taxon>
        <taxon>Malvoideae</taxon>
        <taxon>Gossypium</taxon>
    </lineage>
</organism>
<name>A0A9D3VWW8_9ROSI</name>
<gene>
    <name evidence="2" type="ORF">J1N35_015259</name>
</gene>
<dbReference type="AlphaFoldDB" id="A0A9D3VWW8"/>
<keyword evidence="3" id="KW-1185">Reference proteome</keyword>
<dbReference type="EMBL" id="JAIQCV010000005">
    <property type="protein sequence ID" value="KAH1098338.1"/>
    <property type="molecule type" value="Genomic_DNA"/>
</dbReference>
<sequence>MVVAIEESKELSQISVDELVGSLQAHEHKMKQNDDTRNLDQVLQSKLSFNESGARDNFGQGTSNHGGYRGGYRGRNRGGRGTRRRGNQSYGKAQTSKEYQTSSHGQGFKRLENVFGAKQYQARPDVRDGHMMAGCGRVSHTG</sequence>
<protein>
    <submittedName>
        <fullName evidence="2">Uncharacterized protein</fullName>
    </submittedName>
</protein>
<feature type="compositionally biased region" description="Polar residues" evidence="1">
    <location>
        <begin position="88"/>
        <end position="105"/>
    </location>
</feature>
<dbReference type="Proteomes" id="UP000828251">
    <property type="component" value="Unassembled WGS sequence"/>
</dbReference>
<feature type="region of interest" description="Disordered" evidence="1">
    <location>
        <begin position="48"/>
        <end position="109"/>
    </location>
</feature>
<reference evidence="2 3" key="1">
    <citation type="journal article" date="2021" name="Plant Biotechnol. J.">
        <title>Multi-omics assisted identification of the key and species-specific regulatory components of drought-tolerant mechanisms in Gossypium stocksii.</title>
        <authorList>
            <person name="Yu D."/>
            <person name="Ke L."/>
            <person name="Zhang D."/>
            <person name="Wu Y."/>
            <person name="Sun Y."/>
            <person name="Mei J."/>
            <person name="Sun J."/>
            <person name="Sun Y."/>
        </authorList>
    </citation>
    <scope>NUCLEOTIDE SEQUENCE [LARGE SCALE GENOMIC DNA]</scope>
    <source>
        <strain evidence="3">cv. E1</strain>
        <tissue evidence="2">Leaf</tissue>
    </source>
</reference>
<evidence type="ECO:0000313" key="2">
    <source>
        <dbReference type="EMBL" id="KAH1098338.1"/>
    </source>
</evidence>
<accession>A0A9D3VWW8</accession>
<proteinExistence type="predicted"/>
<comment type="caution">
    <text evidence="2">The sequence shown here is derived from an EMBL/GenBank/DDBJ whole genome shotgun (WGS) entry which is preliminary data.</text>
</comment>
<evidence type="ECO:0000313" key="3">
    <source>
        <dbReference type="Proteomes" id="UP000828251"/>
    </source>
</evidence>
<evidence type="ECO:0000256" key="1">
    <source>
        <dbReference type="SAM" id="MobiDB-lite"/>
    </source>
</evidence>